<keyword evidence="1" id="KW-0812">Transmembrane</keyword>
<feature type="transmembrane region" description="Helical" evidence="1">
    <location>
        <begin position="337"/>
        <end position="358"/>
    </location>
</feature>
<feature type="transmembrane region" description="Helical" evidence="1">
    <location>
        <begin position="303"/>
        <end position="325"/>
    </location>
</feature>
<feature type="transmembrane region" description="Helical" evidence="1">
    <location>
        <begin position="177"/>
        <end position="197"/>
    </location>
</feature>
<feature type="transmembrane region" description="Helical" evidence="1">
    <location>
        <begin position="242"/>
        <end position="260"/>
    </location>
</feature>
<dbReference type="RefSeq" id="WP_269423590.1">
    <property type="nucleotide sequence ID" value="NZ_JAPWGY010000003.1"/>
</dbReference>
<feature type="transmembrane region" description="Helical" evidence="1">
    <location>
        <begin position="370"/>
        <end position="390"/>
    </location>
</feature>
<feature type="transmembrane region" description="Helical" evidence="1">
    <location>
        <begin position="59"/>
        <end position="76"/>
    </location>
</feature>
<reference evidence="2" key="1">
    <citation type="submission" date="2022-12" db="EMBL/GenBank/DDBJ databases">
        <title>Bacterial isolates from different developmental stages of Nematostella vectensis.</title>
        <authorList>
            <person name="Fraune S."/>
        </authorList>
    </citation>
    <scope>NUCLEOTIDE SEQUENCE</scope>
    <source>
        <strain evidence="2">G21630-S1</strain>
    </source>
</reference>
<gene>
    <name evidence="2" type="ORF">O4H49_11670</name>
</gene>
<keyword evidence="1" id="KW-0472">Membrane</keyword>
<feature type="transmembrane region" description="Helical" evidence="1">
    <location>
        <begin position="209"/>
        <end position="230"/>
    </location>
</feature>
<evidence type="ECO:0000256" key="1">
    <source>
        <dbReference type="SAM" id="Phobius"/>
    </source>
</evidence>
<dbReference type="Pfam" id="PF05940">
    <property type="entry name" value="NnrS"/>
    <property type="match status" value="1"/>
</dbReference>
<name>A0ABT4LK03_9PROT</name>
<dbReference type="Proteomes" id="UP001069802">
    <property type="component" value="Unassembled WGS sequence"/>
</dbReference>
<dbReference type="EMBL" id="JAPWGY010000003">
    <property type="protein sequence ID" value="MCZ4281440.1"/>
    <property type="molecule type" value="Genomic_DNA"/>
</dbReference>
<accession>A0ABT4LK03</accession>
<evidence type="ECO:0000313" key="3">
    <source>
        <dbReference type="Proteomes" id="UP001069802"/>
    </source>
</evidence>
<sequence>MDTVMQSAAAPLWRAGFRPFFLSAAVYALLALLLWILNLTGLLEVNSPIPVSLIHGHEMIFGLGTAAVAGFILTAMPNWTGTTPLSGLPLAGLYSLWLAGRVALWSGPLLTLEVVAILDLLFLPVLAGLTALTLYKSGNFRNLVLPCVFLLLAGCNLLFYLAELGFVSLSPRAPLEAAISILLVLITIIGGRIIPAFTRNALQKKGEMIVIATPPPLTLLCIIGTVLMVPGDLWFSEISPEAFAIYCLLLSLLHFARLAFWKGWRTLGDPLLWSMHLGYLWLPAGLLLKAFGLQQYGYFWEGALHALTAGSIATMILIVMIRAGLGHSGRALTSTRVLTLALVFLSLSALFRVLQSFFDGNWTTHLLHCSALLWILAFGLYVFYFFPIMFQPRADGKTG</sequence>
<keyword evidence="3" id="KW-1185">Reference proteome</keyword>
<organism evidence="2 3">
    <name type="scientific">Kiloniella laminariae</name>
    <dbReference type="NCBI Taxonomy" id="454162"/>
    <lineage>
        <taxon>Bacteria</taxon>
        <taxon>Pseudomonadati</taxon>
        <taxon>Pseudomonadota</taxon>
        <taxon>Alphaproteobacteria</taxon>
        <taxon>Rhodospirillales</taxon>
        <taxon>Kiloniellaceae</taxon>
        <taxon>Kiloniella</taxon>
    </lineage>
</organism>
<feature type="transmembrane region" description="Helical" evidence="1">
    <location>
        <begin position="272"/>
        <end position="291"/>
    </location>
</feature>
<comment type="caution">
    <text evidence="2">The sequence shown here is derived from an EMBL/GenBank/DDBJ whole genome shotgun (WGS) entry which is preliminary data.</text>
</comment>
<feature type="transmembrane region" description="Helical" evidence="1">
    <location>
        <begin position="20"/>
        <end position="39"/>
    </location>
</feature>
<protein>
    <submittedName>
        <fullName evidence="2">NnrS family protein</fullName>
    </submittedName>
</protein>
<feature type="transmembrane region" description="Helical" evidence="1">
    <location>
        <begin position="114"/>
        <end position="135"/>
    </location>
</feature>
<feature type="transmembrane region" description="Helical" evidence="1">
    <location>
        <begin position="142"/>
        <end position="162"/>
    </location>
</feature>
<feature type="transmembrane region" description="Helical" evidence="1">
    <location>
        <begin position="88"/>
        <end position="108"/>
    </location>
</feature>
<proteinExistence type="predicted"/>
<keyword evidence="1" id="KW-1133">Transmembrane helix</keyword>
<evidence type="ECO:0000313" key="2">
    <source>
        <dbReference type="EMBL" id="MCZ4281440.1"/>
    </source>
</evidence>
<dbReference type="InterPro" id="IPR010266">
    <property type="entry name" value="NnrS"/>
</dbReference>